<dbReference type="InterPro" id="IPR019680">
    <property type="entry name" value="Mediator_Med1"/>
</dbReference>
<feature type="compositionally biased region" description="Acidic residues" evidence="10">
    <location>
        <begin position="657"/>
        <end position="667"/>
    </location>
</feature>
<feature type="compositionally biased region" description="Gly residues" evidence="10">
    <location>
        <begin position="579"/>
        <end position="597"/>
    </location>
</feature>
<feature type="compositionally biased region" description="Polar residues" evidence="10">
    <location>
        <begin position="1461"/>
        <end position="1470"/>
    </location>
</feature>
<feature type="compositionally biased region" description="Basic and acidic residues" evidence="10">
    <location>
        <begin position="999"/>
        <end position="1013"/>
    </location>
</feature>
<feature type="region of interest" description="Disordered" evidence="10">
    <location>
        <begin position="739"/>
        <end position="758"/>
    </location>
</feature>
<feature type="compositionally biased region" description="Low complexity" evidence="10">
    <location>
        <begin position="886"/>
        <end position="897"/>
    </location>
</feature>
<proteinExistence type="inferred from homology"/>
<feature type="region of interest" description="Disordered" evidence="10">
    <location>
        <begin position="813"/>
        <end position="1025"/>
    </location>
</feature>
<evidence type="ECO:0000256" key="8">
    <source>
        <dbReference type="ARBA" id="ARBA00031254"/>
    </source>
</evidence>
<feature type="region of interest" description="Disordered" evidence="10">
    <location>
        <begin position="627"/>
        <end position="709"/>
    </location>
</feature>
<evidence type="ECO:0000256" key="7">
    <source>
        <dbReference type="ARBA" id="ARBA00023242"/>
    </source>
</evidence>
<name>A0A8D8BHQ1_CULPI</name>
<dbReference type="Pfam" id="PF10744">
    <property type="entry name" value="Med1"/>
    <property type="match status" value="1"/>
</dbReference>
<evidence type="ECO:0000256" key="9">
    <source>
        <dbReference type="RuleBase" id="RU364059"/>
    </source>
</evidence>
<dbReference type="PANTHER" id="PTHR12881">
    <property type="entry name" value="MEDIATOR OF RNA POLYMERASE II TRANSCRIPTION SUBUNIT 1"/>
    <property type="match status" value="1"/>
</dbReference>
<reference evidence="12" key="1">
    <citation type="submission" date="2021-05" db="EMBL/GenBank/DDBJ databases">
        <authorList>
            <person name="Alioto T."/>
            <person name="Alioto T."/>
            <person name="Gomez Garrido J."/>
        </authorList>
    </citation>
    <scope>NUCLEOTIDE SEQUENCE</scope>
</reference>
<keyword evidence="7 9" id="KW-0539">Nucleus</keyword>
<evidence type="ECO:0000256" key="3">
    <source>
        <dbReference type="ARBA" id="ARBA00020612"/>
    </source>
</evidence>
<feature type="region of interest" description="Disordered" evidence="10">
    <location>
        <begin position="1138"/>
        <end position="1171"/>
    </location>
</feature>
<dbReference type="InterPro" id="IPR051999">
    <property type="entry name" value="Mediator_complex_subunit_1"/>
</dbReference>
<comment type="function">
    <text evidence="9">Component of the Mediator complex, a coactivator involved in the regulated transcription of nearly all RNA polymerase II-dependent genes. Mediator functions as a bridge to convey information from gene-specific regulatory proteins to the basal RNA polymerase II transcription machinery. Mediator is recruited to promoters by direct interactions with regulatory proteins and serves as a scaffold for the assembly of a functional preinitiation complex with RNA polymerase II and the general transcription factors.</text>
</comment>
<dbReference type="EMBL" id="HBUE01068743">
    <property type="protein sequence ID" value="CAG6471786.1"/>
    <property type="molecule type" value="Transcribed_RNA"/>
</dbReference>
<feature type="compositionally biased region" description="Low complexity" evidence="10">
    <location>
        <begin position="989"/>
        <end position="998"/>
    </location>
</feature>
<feature type="region of interest" description="Disordered" evidence="10">
    <location>
        <begin position="1461"/>
        <end position="1493"/>
    </location>
</feature>
<feature type="domain" description="Mediator complex subunit Med1" evidence="11">
    <location>
        <begin position="100"/>
        <end position="452"/>
    </location>
</feature>
<evidence type="ECO:0000313" key="12">
    <source>
        <dbReference type="EMBL" id="CAG6471786.1"/>
    </source>
</evidence>
<comment type="similarity">
    <text evidence="2 9">Belongs to the Mediator complex subunit 1 family.</text>
</comment>
<feature type="compositionally biased region" description="Polar residues" evidence="10">
    <location>
        <begin position="675"/>
        <end position="686"/>
    </location>
</feature>
<accession>A0A8D8BHQ1</accession>
<dbReference type="GO" id="GO:0045944">
    <property type="term" value="P:positive regulation of transcription by RNA polymerase II"/>
    <property type="evidence" value="ECO:0007669"/>
    <property type="project" value="UniProtKB-ARBA"/>
</dbReference>
<organism evidence="12">
    <name type="scientific">Culex pipiens</name>
    <name type="common">House mosquito</name>
    <dbReference type="NCBI Taxonomy" id="7175"/>
    <lineage>
        <taxon>Eukaryota</taxon>
        <taxon>Metazoa</taxon>
        <taxon>Ecdysozoa</taxon>
        <taxon>Arthropoda</taxon>
        <taxon>Hexapoda</taxon>
        <taxon>Insecta</taxon>
        <taxon>Pterygota</taxon>
        <taxon>Neoptera</taxon>
        <taxon>Endopterygota</taxon>
        <taxon>Diptera</taxon>
        <taxon>Nematocera</taxon>
        <taxon>Culicoidea</taxon>
        <taxon>Culicidae</taxon>
        <taxon>Culicinae</taxon>
        <taxon>Culicini</taxon>
        <taxon>Culex</taxon>
        <taxon>Culex</taxon>
    </lineage>
</organism>
<feature type="compositionally biased region" description="Low complexity" evidence="10">
    <location>
        <begin position="1220"/>
        <end position="1311"/>
    </location>
</feature>
<sequence length="1645" mass="173447">MSTSSSGVMMHSANGKQQKVEQKVGGPTKMPNSAGTAGPGTAAGIGDKHESWQMELLMERLRSKAKSSHYKSFPEMSKTVRMSLLEKRYALDVVEKSNLQKTLDSMQYCIKVTSRQGLVERLDCLTRQLGLKLSEDTSGLFISSDMFYLEIILDQNGKVQDVKVHHECKMKQQSCSELVSCLQRGDFVDFTTQLEGLASIYQLNAEKKIKLNAFVALQALETDLYNLYSLSTQHFNDIHSLLLKSPLGVVQKRRGGHAMKLSYFVTPYDLLDLEARMMKPLNVDLILSEKIGCSVAVNLEASTANKLQIQPLLVQQGNSPVYSPIEKHNSTSLPATFVLKLNKPMALNVKMFKQIKIITGESSSGIIDFENSSSLIRLIVEYASTGAANNIAKGLFVTLPDQQHCYYMNENKNLEGIVVSSIPFTEPQHVSKILVFLRQQALFNQLLSSCIRNNSSTNTRTTDHDQLLVFEVTALSCQYITISLEHPFDESLAMVEFDLRNSMAIQVRVFCNGYESDERISKHISIVVQRTMSIPVTLRALIKIWEEDFEAKFKGKLSSNAGGNGCIDEVNFSLPMGPDDGGGSGPGGGGGGNGLGMNGQHTTGMNGSGSSHQEFVDAKKIKYETQDLSKKRRVGEDFRNSPKSNNMEKSLKSEVNVADDDDCDESNNSDSNNSLGGNQTTTTQHVSSSSASISSSGKHTPTSPFALGIGEDGFRNKYTGKMNSLNSSPDTIRKNAEATDCLEPTKPINQASASNPEDSNLTVSITTIEVGKQNMSSSSVLSNINLDKRPGIEIIPLSTSATSIPSSITITPIPVENCAGPSKSSSSDKKLSGSSSSSSSSNRKNSDSKTESDRAKLEKKKKRKHEEHQSQLQMGPPHKILSKNVSTDGPTSPSGGSRKISISPVPPKTGSSSSPRHSPVHHSSPKHQGSYGTSSPKHISGGSSGGGKPSMSALKSAASGGSPNSKSSSGSSTGKDEGSGVFSTGNANKSSSSSGSSSSRDRDRDRERSDKKSVSNPKLKTPAVKLKQLDLATCGASLSAGVQLELINSNSSGGSSTGSSSIDYTDNSLFASSDMSKNSSVAAASTAGMLLLQQAMKNRKSSLSAVIDKLKSAQSGDESSLMLLPELAQQAGFTLKESSGSNKVASSSSASPTTMVSNIHGHTSSSASATGASSLTNTVAALGTQLSSTTSPVHGKSSEYLVKPSSDGMKLTIQNKKGSKSSLSSSSTNSKSSSKSGLKPGVSSGPGSKKLQSSQSFSGSFSSVSSSSSKSGSSTKSSFQKSNSSSSLSNSSGSLKSSSKSGSGSSSSGSSSKDKARNSSKSSSLISSNAMTLASQAAANAAVNANALNVMKMLGITSSIQNMEGFVKTLDTKFQIPKLSARSASSGNDLDKIKELRAVSAPTTPLQNMSQSPTGINDFSLPFNKLPGDVSPLHSAMLPNVMQKMFAGHDNAMLLRRSPNLDHQASNDGFPSQHGKGSTPPTPTISIPPPFPSPVGLQSHAMDFSNSSDSIDNSNLMLPPTRPSSTMSNHSSSDKLIDATGGNNSMDSFSSSPSAQAIAVAAAQFINKLDNTQQLVAALKNHHLNALSNAAAAAACSSSGSGSVTSPTSVSVHIMKSPAPSPLGMPGNSVDDDLMDDTLVQIGGK</sequence>
<evidence type="ECO:0000259" key="11">
    <source>
        <dbReference type="Pfam" id="PF10744"/>
    </source>
</evidence>
<feature type="compositionally biased region" description="Polar residues" evidence="10">
    <location>
        <begin position="747"/>
        <end position="758"/>
    </location>
</feature>
<feature type="compositionally biased region" description="Basic and acidic residues" evidence="10">
    <location>
        <begin position="844"/>
        <end position="856"/>
    </location>
</feature>
<comment type="subcellular location">
    <subcellularLocation>
        <location evidence="1 9">Nucleus</location>
    </subcellularLocation>
</comment>
<feature type="compositionally biased region" description="Basic and acidic residues" evidence="10">
    <location>
        <begin position="627"/>
        <end position="640"/>
    </location>
</feature>
<evidence type="ECO:0000256" key="2">
    <source>
        <dbReference type="ARBA" id="ARBA00006210"/>
    </source>
</evidence>
<dbReference type="GO" id="GO:0003712">
    <property type="term" value="F:transcription coregulator activity"/>
    <property type="evidence" value="ECO:0007669"/>
    <property type="project" value="InterPro"/>
</dbReference>
<keyword evidence="6 9" id="KW-0804">Transcription</keyword>
<evidence type="ECO:0000256" key="10">
    <source>
        <dbReference type="SAM" id="MobiDB-lite"/>
    </source>
</evidence>
<evidence type="ECO:0000256" key="5">
    <source>
        <dbReference type="ARBA" id="ARBA00023159"/>
    </source>
</evidence>
<evidence type="ECO:0000256" key="1">
    <source>
        <dbReference type="ARBA" id="ARBA00004123"/>
    </source>
</evidence>
<feature type="region of interest" description="Disordered" evidence="10">
    <location>
        <begin position="1"/>
        <end position="42"/>
    </location>
</feature>
<feature type="region of interest" description="Disordered" evidence="10">
    <location>
        <begin position="1186"/>
        <end position="1323"/>
    </location>
</feature>
<keyword evidence="5 9" id="KW-0010">Activator</keyword>
<protein>
    <recommendedName>
        <fullName evidence="3 9">Mediator of RNA polymerase II transcription subunit 1</fullName>
    </recommendedName>
    <alternativeName>
        <fullName evidence="8 9">Mediator complex subunit 1</fullName>
    </alternativeName>
</protein>
<evidence type="ECO:0000256" key="6">
    <source>
        <dbReference type="ARBA" id="ARBA00023163"/>
    </source>
</evidence>
<feature type="compositionally biased region" description="Low complexity" evidence="10">
    <location>
        <begin position="949"/>
        <end position="973"/>
    </location>
</feature>
<dbReference type="PANTHER" id="PTHR12881:SF10">
    <property type="entry name" value="MEDIATOR OF RNA POLYMERASE II TRANSCRIPTION SUBUNIT 1"/>
    <property type="match status" value="1"/>
</dbReference>
<feature type="region of interest" description="Disordered" evidence="10">
    <location>
        <begin position="573"/>
        <end position="614"/>
    </location>
</feature>
<keyword evidence="4 9" id="KW-0805">Transcription regulation</keyword>
<feature type="compositionally biased region" description="Pro residues" evidence="10">
    <location>
        <begin position="1480"/>
        <end position="1493"/>
    </location>
</feature>
<dbReference type="GO" id="GO:0016592">
    <property type="term" value="C:mediator complex"/>
    <property type="evidence" value="ECO:0007669"/>
    <property type="project" value="InterPro"/>
</dbReference>
<feature type="compositionally biased region" description="Low complexity" evidence="10">
    <location>
        <begin position="687"/>
        <end position="696"/>
    </location>
</feature>
<evidence type="ECO:0000256" key="4">
    <source>
        <dbReference type="ARBA" id="ARBA00023015"/>
    </source>
</evidence>
<feature type="compositionally biased region" description="Low complexity" evidence="10">
    <location>
        <begin position="832"/>
        <end position="843"/>
    </location>
</feature>
<feature type="compositionally biased region" description="Polar residues" evidence="10">
    <location>
        <begin position="600"/>
        <end position="613"/>
    </location>
</feature>